<gene>
    <name evidence="3" type="ORF">HGA11_22490</name>
</gene>
<sequence length="133" mass="13533">MPEVDLDHHAASEDSPPRTPWYDTTAAIAVAGIGGVAAIGALVFAILMTSHHSVLPAQPERLTPVTSTKPVSSRSTTTSTSTSPRTPVSTSEDAGTSSAPPPPPEVPVETTAPPTTTMSNPYATTSVPNAGAF</sequence>
<feature type="region of interest" description="Disordered" evidence="1">
    <location>
        <begin position="54"/>
        <end position="133"/>
    </location>
</feature>
<name>A0A7X6RXR5_9MYCO</name>
<keyword evidence="2" id="KW-1133">Transmembrane helix</keyword>
<feature type="compositionally biased region" description="Low complexity" evidence="1">
    <location>
        <begin position="107"/>
        <end position="117"/>
    </location>
</feature>
<organism evidence="3 4">
    <name type="scientific">Mycolicibacterium septicum DSM 44393</name>
    <dbReference type="NCBI Taxonomy" id="1341646"/>
    <lineage>
        <taxon>Bacteria</taxon>
        <taxon>Bacillati</taxon>
        <taxon>Actinomycetota</taxon>
        <taxon>Actinomycetes</taxon>
        <taxon>Mycobacteriales</taxon>
        <taxon>Mycobacteriaceae</taxon>
        <taxon>Mycolicibacterium</taxon>
    </lineage>
</organism>
<feature type="transmembrane region" description="Helical" evidence="2">
    <location>
        <begin position="26"/>
        <end position="47"/>
    </location>
</feature>
<evidence type="ECO:0000256" key="1">
    <source>
        <dbReference type="SAM" id="MobiDB-lite"/>
    </source>
</evidence>
<dbReference type="AlphaFoldDB" id="A0A7X6RXR5"/>
<proteinExistence type="predicted"/>
<keyword evidence="2" id="KW-0472">Membrane</keyword>
<dbReference type="RefSeq" id="WP_044522505.1">
    <property type="nucleotide sequence ID" value="NZ_HG322953.1"/>
</dbReference>
<evidence type="ECO:0000256" key="2">
    <source>
        <dbReference type="SAM" id="Phobius"/>
    </source>
</evidence>
<feature type="compositionally biased region" description="Basic and acidic residues" evidence="1">
    <location>
        <begin position="1"/>
        <end position="16"/>
    </location>
</feature>
<comment type="caution">
    <text evidence="3">The sequence shown here is derived from an EMBL/GenBank/DDBJ whole genome shotgun (WGS) entry which is preliminary data.</text>
</comment>
<dbReference type="Proteomes" id="UP000518188">
    <property type="component" value="Unassembled WGS sequence"/>
</dbReference>
<feature type="compositionally biased region" description="Polar residues" evidence="1">
    <location>
        <begin position="118"/>
        <end position="133"/>
    </location>
</feature>
<reference evidence="3 4" key="1">
    <citation type="submission" date="2020-04" db="EMBL/GenBank/DDBJ databases">
        <title>MicrobeNet Type strains.</title>
        <authorList>
            <person name="Nicholson A.C."/>
        </authorList>
    </citation>
    <scope>NUCLEOTIDE SEQUENCE [LARGE SCALE GENOMIC DNA]</scope>
    <source>
        <strain evidence="3 4">ATCC 700731</strain>
    </source>
</reference>
<keyword evidence="2" id="KW-0812">Transmembrane</keyword>
<dbReference type="EMBL" id="JAAXPJ010000009">
    <property type="protein sequence ID" value="NKZ13749.1"/>
    <property type="molecule type" value="Genomic_DNA"/>
</dbReference>
<protein>
    <submittedName>
        <fullName evidence="3">Uncharacterized protein</fullName>
    </submittedName>
</protein>
<evidence type="ECO:0000313" key="3">
    <source>
        <dbReference type="EMBL" id="NKZ13749.1"/>
    </source>
</evidence>
<evidence type="ECO:0000313" key="4">
    <source>
        <dbReference type="Proteomes" id="UP000518188"/>
    </source>
</evidence>
<feature type="compositionally biased region" description="Low complexity" evidence="1">
    <location>
        <begin position="63"/>
        <end position="91"/>
    </location>
</feature>
<feature type="region of interest" description="Disordered" evidence="1">
    <location>
        <begin position="1"/>
        <end position="20"/>
    </location>
</feature>
<accession>A0A7X6RXR5</accession>